<dbReference type="SUPFAM" id="SSF55331">
    <property type="entry name" value="Tautomerase/MIF"/>
    <property type="match status" value="1"/>
</dbReference>
<proteinExistence type="predicted"/>
<organism evidence="3 4">
    <name type="scientific">Streptomyces halstedii</name>
    <dbReference type="NCBI Taxonomy" id="1944"/>
    <lineage>
        <taxon>Bacteria</taxon>
        <taxon>Bacillati</taxon>
        <taxon>Actinomycetota</taxon>
        <taxon>Actinomycetes</taxon>
        <taxon>Kitasatosporales</taxon>
        <taxon>Streptomycetaceae</taxon>
        <taxon>Streptomyces</taxon>
    </lineage>
</organism>
<sequence length="71" mass="7824">MPNITVEIFEGRTLDQRRQFVEGITEAAVKAFGIDPEGVRITFFEIGRQDLARGGRLFSDKAAPATTGEKP</sequence>
<protein>
    <submittedName>
        <fullName evidence="3">Tautomerase</fullName>
    </submittedName>
</protein>
<dbReference type="Pfam" id="PF01361">
    <property type="entry name" value="Tautomerase"/>
    <property type="match status" value="1"/>
</dbReference>
<dbReference type="GeneID" id="97292390"/>
<evidence type="ECO:0000259" key="2">
    <source>
        <dbReference type="Pfam" id="PF01361"/>
    </source>
</evidence>
<dbReference type="EMBL" id="JAAGLQ010000185">
    <property type="protein sequence ID" value="NEA15656.1"/>
    <property type="molecule type" value="Genomic_DNA"/>
</dbReference>
<accession>A0A6N9U1A2</accession>
<dbReference type="InterPro" id="IPR014347">
    <property type="entry name" value="Tautomerase/MIF_sf"/>
</dbReference>
<evidence type="ECO:0000313" key="4">
    <source>
        <dbReference type="Proteomes" id="UP000471293"/>
    </source>
</evidence>
<reference evidence="3 4" key="1">
    <citation type="submission" date="2020-01" db="EMBL/GenBank/DDBJ databases">
        <title>Insect and environment-associated Actinomycetes.</title>
        <authorList>
            <person name="Currrie C."/>
            <person name="Chevrette M."/>
            <person name="Carlson C."/>
            <person name="Stubbendieck R."/>
            <person name="Wendt-Pienkowski E."/>
        </authorList>
    </citation>
    <scope>NUCLEOTIDE SEQUENCE [LARGE SCALE GENOMIC DNA]</scope>
    <source>
        <strain evidence="3 4">SID11342</strain>
    </source>
</reference>
<dbReference type="Proteomes" id="UP000471293">
    <property type="component" value="Unassembled WGS sequence"/>
</dbReference>
<evidence type="ECO:0000313" key="3">
    <source>
        <dbReference type="EMBL" id="NEA15656.1"/>
    </source>
</evidence>
<evidence type="ECO:0000256" key="1">
    <source>
        <dbReference type="ARBA" id="ARBA00023235"/>
    </source>
</evidence>
<keyword evidence="1" id="KW-0413">Isomerase</keyword>
<dbReference type="AlphaFoldDB" id="A0A6N9U1A2"/>
<dbReference type="RefSeq" id="WP_103492923.1">
    <property type="nucleotide sequence ID" value="NZ_CP109044.1"/>
</dbReference>
<dbReference type="GO" id="GO:0016853">
    <property type="term" value="F:isomerase activity"/>
    <property type="evidence" value="ECO:0007669"/>
    <property type="project" value="UniProtKB-KW"/>
</dbReference>
<name>A0A6N9U1A2_STRHA</name>
<comment type="caution">
    <text evidence="3">The sequence shown here is derived from an EMBL/GenBank/DDBJ whole genome shotgun (WGS) entry which is preliminary data.</text>
</comment>
<feature type="domain" description="4-oxalocrotonate tautomerase-like" evidence="2">
    <location>
        <begin position="2"/>
        <end position="60"/>
    </location>
</feature>
<gene>
    <name evidence="3" type="ORF">G3I29_08945</name>
</gene>
<dbReference type="InterPro" id="IPR004370">
    <property type="entry name" value="4-OT-like_dom"/>
</dbReference>
<dbReference type="Gene3D" id="3.30.429.10">
    <property type="entry name" value="Macrophage Migration Inhibitory Factor"/>
    <property type="match status" value="1"/>
</dbReference>